<dbReference type="EMBL" id="LDAU01000066">
    <property type="protein sequence ID" value="KRX08292.1"/>
    <property type="molecule type" value="Genomic_DNA"/>
</dbReference>
<gene>
    <name evidence="2" type="ORF">PPERSA_01753</name>
</gene>
<evidence type="ECO:0000313" key="2">
    <source>
        <dbReference type="EMBL" id="KRX08292.1"/>
    </source>
</evidence>
<evidence type="ECO:0000313" key="3">
    <source>
        <dbReference type="Proteomes" id="UP000054937"/>
    </source>
</evidence>
<reference evidence="2 3" key="1">
    <citation type="journal article" date="2015" name="Sci. Rep.">
        <title>Genome of the facultative scuticociliatosis pathogen Pseudocohnilembus persalinus provides insight into its virulence through horizontal gene transfer.</title>
        <authorList>
            <person name="Xiong J."/>
            <person name="Wang G."/>
            <person name="Cheng J."/>
            <person name="Tian M."/>
            <person name="Pan X."/>
            <person name="Warren A."/>
            <person name="Jiang C."/>
            <person name="Yuan D."/>
            <person name="Miao W."/>
        </authorList>
    </citation>
    <scope>NUCLEOTIDE SEQUENCE [LARGE SCALE GENOMIC DNA]</scope>
    <source>
        <strain evidence="2">36N120E</strain>
    </source>
</reference>
<dbReference type="FunCoup" id="A0A0V0R198">
    <property type="interactions" value="23"/>
</dbReference>
<proteinExistence type="predicted"/>
<dbReference type="OrthoDB" id="282270at2759"/>
<dbReference type="Proteomes" id="UP000054937">
    <property type="component" value="Unassembled WGS sequence"/>
</dbReference>
<dbReference type="Gene3D" id="2.20.25.10">
    <property type="match status" value="1"/>
</dbReference>
<evidence type="ECO:0008006" key="4">
    <source>
        <dbReference type="Google" id="ProtNLM"/>
    </source>
</evidence>
<sequence>MDLDEQQDDIQINDSNINGWRFCDNCNNLLVPIKQQRDKETDLDKDKIKNRSQYLIKRTVLEQKKATDIFNKQMILDPSMQRKQITCPECGYNEAVFYLKTDLTQPKIIIQYICAKKEGTIIKCGATWNKYDTSQDKDEQDEELEDQQELNIDNDLDQDELNDDQEDDLSDNLFSGDKDMAN</sequence>
<dbReference type="SUPFAM" id="SSF57783">
    <property type="entry name" value="Zinc beta-ribbon"/>
    <property type="match status" value="1"/>
</dbReference>
<protein>
    <recommendedName>
        <fullName evidence="4">TFIIS-type domain-containing protein</fullName>
    </recommendedName>
</protein>
<dbReference type="OMA" id="DSNINGW"/>
<dbReference type="InParanoid" id="A0A0V0R198"/>
<feature type="compositionally biased region" description="Acidic residues" evidence="1">
    <location>
        <begin position="138"/>
        <end position="170"/>
    </location>
</feature>
<accession>A0A0V0R198</accession>
<name>A0A0V0R198_PSEPJ</name>
<evidence type="ECO:0000256" key="1">
    <source>
        <dbReference type="SAM" id="MobiDB-lite"/>
    </source>
</evidence>
<comment type="caution">
    <text evidence="2">The sequence shown here is derived from an EMBL/GenBank/DDBJ whole genome shotgun (WGS) entry which is preliminary data.</text>
</comment>
<keyword evidence="3" id="KW-1185">Reference proteome</keyword>
<feature type="region of interest" description="Disordered" evidence="1">
    <location>
        <begin position="133"/>
        <end position="182"/>
    </location>
</feature>
<dbReference type="AlphaFoldDB" id="A0A0V0R198"/>
<organism evidence="2 3">
    <name type="scientific">Pseudocohnilembus persalinus</name>
    <name type="common">Ciliate</name>
    <dbReference type="NCBI Taxonomy" id="266149"/>
    <lineage>
        <taxon>Eukaryota</taxon>
        <taxon>Sar</taxon>
        <taxon>Alveolata</taxon>
        <taxon>Ciliophora</taxon>
        <taxon>Intramacronucleata</taxon>
        <taxon>Oligohymenophorea</taxon>
        <taxon>Scuticociliatia</taxon>
        <taxon>Philasterida</taxon>
        <taxon>Pseudocohnilembidae</taxon>
        <taxon>Pseudocohnilembus</taxon>
    </lineage>
</organism>